<dbReference type="FunFam" id="2.60.120.200:FF:000103">
    <property type="entry name" value="L-type lectin-domain containing receptor kinase IX.1"/>
    <property type="match status" value="1"/>
</dbReference>
<evidence type="ECO:0000313" key="19">
    <source>
        <dbReference type="Proteomes" id="UP000327013"/>
    </source>
</evidence>
<evidence type="ECO:0000256" key="5">
    <source>
        <dbReference type="ARBA" id="ARBA00022475"/>
    </source>
</evidence>
<dbReference type="InterPro" id="IPR000719">
    <property type="entry name" value="Prot_kinase_dom"/>
</dbReference>
<evidence type="ECO:0000256" key="15">
    <source>
        <dbReference type="SAM" id="MobiDB-lite"/>
    </source>
</evidence>
<evidence type="ECO:0000256" key="6">
    <source>
        <dbReference type="ARBA" id="ARBA00022692"/>
    </source>
</evidence>
<dbReference type="Gene3D" id="1.10.510.10">
    <property type="entry name" value="Transferase(Phosphotransferase) domain 1"/>
    <property type="match status" value="1"/>
</dbReference>
<dbReference type="AlphaFoldDB" id="A0A5N6L0Z8"/>
<evidence type="ECO:0000256" key="2">
    <source>
        <dbReference type="ARBA" id="ARBA00007606"/>
    </source>
</evidence>
<dbReference type="PROSITE" id="PS50011">
    <property type="entry name" value="PROTEIN_KINASE_DOM"/>
    <property type="match status" value="1"/>
</dbReference>
<dbReference type="Gene3D" id="2.60.120.200">
    <property type="match status" value="1"/>
</dbReference>
<keyword evidence="12 16" id="KW-0472">Membrane</keyword>
<keyword evidence="8" id="KW-0430">Lectin</keyword>
<dbReference type="SMART" id="SM00220">
    <property type="entry name" value="S_TKc"/>
    <property type="match status" value="1"/>
</dbReference>
<keyword evidence="19" id="KW-1185">Reference proteome</keyword>
<gene>
    <name evidence="18" type="ORF">FH972_025419</name>
</gene>
<dbReference type="InterPro" id="IPR011009">
    <property type="entry name" value="Kinase-like_dom_sf"/>
</dbReference>
<dbReference type="PANTHER" id="PTHR27007">
    <property type="match status" value="1"/>
</dbReference>
<dbReference type="OrthoDB" id="4062651at2759"/>
<evidence type="ECO:0000256" key="3">
    <source>
        <dbReference type="ARBA" id="ARBA00008536"/>
    </source>
</evidence>
<evidence type="ECO:0000256" key="1">
    <source>
        <dbReference type="ARBA" id="ARBA00004251"/>
    </source>
</evidence>
<dbReference type="EMBL" id="VIBQ01000054">
    <property type="protein sequence ID" value="KAB8518536.1"/>
    <property type="molecule type" value="Genomic_DNA"/>
</dbReference>
<dbReference type="Pfam" id="PF00069">
    <property type="entry name" value="Pkinase"/>
    <property type="match status" value="1"/>
</dbReference>
<dbReference type="PROSITE" id="PS00108">
    <property type="entry name" value="PROTEIN_KINASE_ST"/>
    <property type="match status" value="1"/>
</dbReference>
<dbReference type="InterPro" id="IPR008271">
    <property type="entry name" value="Ser/Thr_kinase_AS"/>
</dbReference>
<evidence type="ECO:0000259" key="17">
    <source>
        <dbReference type="PROSITE" id="PS50011"/>
    </source>
</evidence>
<evidence type="ECO:0000256" key="9">
    <source>
        <dbReference type="ARBA" id="ARBA00022741"/>
    </source>
</evidence>
<comment type="subcellular location">
    <subcellularLocation>
        <location evidence="1">Cell membrane</location>
        <topology evidence="1">Single-pass type I membrane protein</topology>
    </subcellularLocation>
</comment>
<reference evidence="18 19" key="1">
    <citation type="submission" date="2019-06" db="EMBL/GenBank/DDBJ databases">
        <title>A chromosomal-level reference genome of Carpinus fangiana (Coryloideae, Betulaceae).</title>
        <authorList>
            <person name="Yang X."/>
            <person name="Wang Z."/>
            <person name="Zhang L."/>
            <person name="Hao G."/>
            <person name="Liu J."/>
            <person name="Yang Y."/>
        </authorList>
    </citation>
    <scope>NUCLEOTIDE SEQUENCE [LARGE SCALE GENOMIC DNA]</scope>
    <source>
        <strain evidence="18">Cfa_2016G</strain>
        <tissue evidence="18">Leaf</tissue>
    </source>
</reference>
<evidence type="ECO:0000256" key="11">
    <source>
        <dbReference type="ARBA" id="ARBA00022989"/>
    </source>
</evidence>
<evidence type="ECO:0000256" key="8">
    <source>
        <dbReference type="ARBA" id="ARBA00022734"/>
    </source>
</evidence>
<dbReference type="GO" id="GO:0002229">
    <property type="term" value="P:defense response to oomycetes"/>
    <property type="evidence" value="ECO:0007669"/>
    <property type="project" value="UniProtKB-ARBA"/>
</dbReference>
<feature type="transmembrane region" description="Helical" evidence="16">
    <location>
        <begin position="16"/>
        <end position="36"/>
    </location>
</feature>
<evidence type="ECO:0000256" key="7">
    <source>
        <dbReference type="ARBA" id="ARBA00022729"/>
    </source>
</evidence>
<proteinExistence type="inferred from homology"/>
<comment type="similarity">
    <text evidence="2">Belongs to the leguminous lectin family.</text>
</comment>
<keyword evidence="13" id="KW-0675">Receptor</keyword>
<dbReference type="CDD" id="cd06899">
    <property type="entry name" value="lectin_legume_LecRK_Arcelin_ConA"/>
    <property type="match status" value="1"/>
</dbReference>
<dbReference type="SUPFAM" id="SSF56112">
    <property type="entry name" value="Protein kinase-like (PK-like)"/>
    <property type="match status" value="1"/>
</dbReference>
<keyword evidence="11 16" id="KW-1133">Transmembrane helix</keyword>
<keyword evidence="9" id="KW-0547">Nucleotide-binding</keyword>
<name>A0A5N6L0Z8_9ROSI</name>
<dbReference type="InterPro" id="IPR000985">
    <property type="entry name" value="Lectin_LegA_CS"/>
</dbReference>
<comment type="similarity">
    <text evidence="4">In the C-terminal section; belongs to the protein kinase superfamily. Ser/Thr protein kinase family.</text>
</comment>
<evidence type="ECO:0000256" key="14">
    <source>
        <dbReference type="ARBA" id="ARBA00023180"/>
    </source>
</evidence>
<keyword evidence="10" id="KW-0067">ATP-binding</keyword>
<keyword evidence="5" id="KW-1003">Cell membrane</keyword>
<dbReference type="InterPro" id="IPR001220">
    <property type="entry name" value="Legume_lectin_dom"/>
</dbReference>
<dbReference type="InterPro" id="IPR013320">
    <property type="entry name" value="ConA-like_dom_sf"/>
</dbReference>
<keyword evidence="7" id="KW-0732">Signal</keyword>
<dbReference type="GO" id="GO:0004672">
    <property type="term" value="F:protein kinase activity"/>
    <property type="evidence" value="ECO:0007669"/>
    <property type="project" value="InterPro"/>
</dbReference>
<evidence type="ECO:0000256" key="12">
    <source>
        <dbReference type="ARBA" id="ARBA00023136"/>
    </source>
</evidence>
<organism evidence="18 19">
    <name type="scientific">Carpinus fangiana</name>
    <dbReference type="NCBI Taxonomy" id="176857"/>
    <lineage>
        <taxon>Eukaryota</taxon>
        <taxon>Viridiplantae</taxon>
        <taxon>Streptophyta</taxon>
        <taxon>Embryophyta</taxon>
        <taxon>Tracheophyta</taxon>
        <taxon>Spermatophyta</taxon>
        <taxon>Magnoliopsida</taxon>
        <taxon>eudicotyledons</taxon>
        <taxon>Gunneridae</taxon>
        <taxon>Pentapetalae</taxon>
        <taxon>rosids</taxon>
        <taxon>fabids</taxon>
        <taxon>Fagales</taxon>
        <taxon>Betulaceae</taxon>
        <taxon>Carpinus</taxon>
    </lineage>
</organism>
<keyword evidence="6 16" id="KW-0812">Transmembrane</keyword>
<dbReference type="PROSITE" id="PS00308">
    <property type="entry name" value="LECTIN_LEGUME_ALPHA"/>
    <property type="match status" value="1"/>
</dbReference>
<evidence type="ECO:0000313" key="18">
    <source>
        <dbReference type="EMBL" id="KAB8518536.1"/>
    </source>
</evidence>
<comment type="caution">
    <text evidence="18">The sequence shown here is derived from an EMBL/GenBank/DDBJ whole genome shotgun (WGS) entry which is preliminary data.</text>
</comment>
<dbReference type="GO" id="GO:0005886">
    <property type="term" value="C:plasma membrane"/>
    <property type="evidence" value="ECO:0007669"/>
    <property type="project" value="UniProtKB-SubCell"/>
</dbReference>
<dbReference type="SUPFAM" id="SSF49899">
    <property type="entry name" value="Concanavalin A-like lectins/glucanases"/>
    <property type="match status" value="1"/>
</dbReference>
<dbReference type="GO" id="GO:0005524">
    <property type="term" value="F:ATP binding"/>
    <property type="evidence" value="ECO:0007669"/>
    <property type="project" value="UniProtKB-KW"/>
</dbReference>
<dbReference type="InterPro" id="IPR050528">
    <property type="entry name" value="L-type_Lectin-RKs"/>
</dbReference>
<accession>A0A5N6L0Z8</accession>
<evidence type="ECO:0000256" key="16">
    <source>
        <dbReference type="SAM" id="Phobius"/>
    </source>
</evidence>
<evidence type="ECO:0000256" key="4">
    <source>
        <dbReference type="ARBA" id="ARBA00010217"/>
    </source>
</evidence>
<dbReference type="Proteomes" id="UP000327013">
    <property type="component" value="Unassembled WGS sequence"/>
</dbReference>
<evidence type="ECO:0000256" key="13">
    <source>
        <dbReference type="ARBA" id="ARBA00023170"/>
    </source>
</evidence>
<protein>
    <recommendedName>
        <fullName evidence="17">Protein kinase domain-containing protein</fullName>
    </recommendedName>
</protein>
<feature type="domain" description="Protein kinase" evidence="17">
    <location>
        <begin position="220"/>
        <end position="532"/>
    </location>
</feature>
<feature type="region of interest" description="Disordered" evidence="15">
    <location>
        <begin position="279"/>
        <end position="304"/>
    </location>
</feature>
<sequence>MAFYILNIKHFPFPKFLSLFYLLMITNFFSVTSVRFNLSSFNYSESDISWERAFPENQEIKLTGNEKQVKTNLVGRATYSSPMHLWDMASGNLTDFTTHFSFVIDSQNNKNYADGLAFFLAPKGSRIPDNSSGGAMGLARGDQRENSTDNPFVAVEFDIYTNKQFDPPGVHLGIDINSLKSSANVSWEWANTSITQGLTNEARISYNSTSHNLSVLLTGWRNNTTTAEQSLSYIVDLRHYLPEWVTFGFSAATGSSPAMHNIRTWNFSSTLEDIVTNPAVDGSPSLNPVPNPRKNNRNRSHTEEDLALDSCMDEEFQRGTGPKRFSFKELAHATNNFNDEEKLESLLVWAMRYKVVQGLASALLYLHEEWEECVVHRDIKSSNIMLDSNFNAKLGDFGLARLVDHVKGSQTTILAGTMGYMAPEYITTGKARKESDVYSFGIVNLEIACGRKPIKPNASEDQIVLVEWVWELYGIGKVLEAADPRLGGDFDESQMERLMIVGLWCSHPNRNLRPSIREAIHVLNFEAPLPILPSNMPETAHLAPVVNRPASMSLSMSINIASDYGGR</sequence>
<keyword evidence="14" id="KW-0325">Glycoprotein</keyword>
<evidence type="ECO:0000256" key="10">
    <source>
        <dbReference type="ARBA" id="ARBA00022840"/>
    </source>
</evidence>
<dbReference type="Pfam" id="PF00139">
    <property type="entry name" value="Lectin_legB"/>
    <property type="match status" value="1"/>
</dbReference>
<dbReference type="GO" id="GO:0030246">
    <property type="term" value="F:carbohydrate binding"/>
    <property type="evidence" value="ECO:0007669"/>
    <property type="project" value="UniProtKB-KW"/>
</dbReference>
<comment type="similarity">
    <text evidence="3">In the N-terminal section; belongs to the leguminous lectin family.</text>
</comment>
<dbReference type="FunFam" id="1.10.510.10:FF:000240">
    <property type="entry name" value="Lectin-domain containing receptor kinase A4.3"/>
    <property type="match status" value="1"/>
</dbReference>